<dbReference type="Pfam" id="PF00702">
    <property type="entry name" value="Hydrolase"/>
    <property type="match status" value="1"/>
</dbReference>
<dbReference type="SFLD" id="SFLDS00003">
    <property type="entry name" value="Haloacid_Dehalogenase"/>
    <property type="match status" value="1"/>
</dbReference>
<protein>
    <submittedName>
        <fullName evidence="1">HAD-IA family hydrolase</fullName>
    </submittedName>
</protein>
<dbReference type="InterPro" id="IPR036412">
    <property type="entry name" value="HAD-like_sf"/>
</dbReference>
<dbReference type="Gene3D" id="3.40.50.1000">
    <property type="entry name" value="HAD superfamily/HAD-like"/>
    <property type="match status" value="1"/>
</dbReference>
<dbReference type="GO" id="GO:0016787">
    <property type="term" value="F:hydrolase activity"/>
    <property type="evidence" value="ECO:0007669"/>
    <property type="project" value="UniProtKB-KW"/>
</dbReference>
<comment type="caution">
    <text evidence="1">The sequence shown here is derived from an EMBL/GenBank/DDBJ whole genome shotgun (WGS) entry which is preliminary data.</text>
</comment>
<keyword evidence="2" id="KW-1185">Reference proteome</keyword>
<dbReference type="InterPro" id="IPR023214">
    <property type="entry name" value="HAD_sf"/>
</dbReference>
<name>A0ABP8XL70_9ACTN</name>
<dbReference type="InterPro" id="IPR006439">
    <property type="entry name" value="HAD-SF_hydro_IA"/>
</dbReference>
<dbReference type="Proteomes" id="UP001499974">
    <property type="component" value="Unassembled WGS sequence"/>
</dbReference>
<dbReference type="PANTHER" id="PTHR43611:SF3">
    <property type="entry name" value="FLAVIN MONONUCLEOTIDE HYDROLASE 1, CHLOROPLATIC"/>
    <property type="match status" value="1"/>
</dbReference>
<dbReference type="SUPFAM" id="SSF56784">
    <property type="entry name" value="HAD-like"/>
    <property type="match status" value="1"/>
</dbReference>
<dbReference type="RefSeq" id="WP_345522356.1">
    <property type="nucleotide sequence ID" value="NZ_BAABKM010000002.1"/>
</dbReference>
<dbReference type="EMBL" id="BAABKM010000002">
    <property type="protein sequence ID" value="GAA4710439.1"/>
    <property type="molecule type" value="Genomic_DNA"/>
</dbReference>
<evidence type="ECO:0000313" key="1">
    <source>
        <dbReference type="EMBL" id="GAA4710439.1"/>
    </source>
</evidence>
<accession>A0ABP8XL70</accession>
<dbReference type="NCBIfam" id="TIGR01509">
    <property type="entry name" value="HAD-SF-IA-v3"/>
    <property type="match status" value="1"/>
</dbReference>
<evidence type="ECO:0000313" key="2">
    <source>
        <dbReference type="Proteomes" id="UP001499974"/>
    </source>
</evidence>
<dbReference type="PRINTS" id="PR00413">
    <property type="entry name" value="HADHALOGNASE"/>
</dbReference>
<dbReference type="SFLD" id="SFLDG01129">
    <property type="entry name" value="C1.5:_HAD__Beta-PGM__Phosphata"/>
    <property type="match status" value="1"/>
</dbReference>
<proteinExistence type="predicted"/>
<dbReference type="PANTHER" id="PTHR43611">
    <property type="entry name" value="ALPHA-D-GLUCOSE 1-PHOSPHATE PHOSPHATASE"/>
    <property type="match status" value="1"/>
</dbReference>
<keyword evidence="1" id="KW-0378">Hydrolase</keyword>
<organism evidence="1 2">
    <name type="scientific">Nocardioides conyzicola</name>
    <dbReference type="NCBI Taxonomy" id="1651781"/>
    <lineage>
        <taxon>Bacteria</taxon>
        <taxon>Bacillati</taxon>
        <taxon>Actinomycetota</taxon>
        <taxon>Actinomycetes</taxon>
        <taxon>Propionibacteriales</taxon>
        <taxon>Nocardioidaceae</taxon>
        <taxon>Nocardioides</taxon>
    </lineage>
</organism>
<sequence>MGLSTTPAGVVLDLGNVLIDWQPALAIAAGVGAVEAQRFLEAEDFDFMAWNHEQDSGRPWADGVAEVRRTHPHWAAHADAYLEHFPASLGEVPGTTQIVRELHDHGVPLIGLTNWSDELYYPYAAPRFEVLRMLDDVVVSGEVKAAKPDPRAYEIAAERSGLPLERLVFVDDKQLNVDAAVALGMDGIVFTDATALRADLRARGLPV</sequence>
<reference evidence="2" key="1">
    <citation type="journal article" date="2019" name="Int. J. Syst. Evol. Microbiol.">
        <title>The Global Catalogue of Microorganisms (GCM) 10K type strain sequencing project: providing services to taxonomists for standard genome sequencing and annotation.</title>
        <authorList>
            <consortium name="The Broad Institute Genomics Platform"/>
            <consortium name="The Broad Institute Genome Sequencing Center for Infectious Disease"/>
            <person name="Wu L."/>
            <person name="Ma J."/>
        </authorList>
    </citation>
    <scope>NUCLEOTIDE SEQUENCE [LARGE SCALE GENOMIC DNA]</scope>
    <source>
        <strain evidence="2">JCM 18531</strain>
    </source>
</reference>
<gene>
    <name evidence="1" type="ORF">GCM10023349_31710</name>
</gene>